<evidence type="ECO:0000313" key="4">
    <source>
        <dbReference type="Proteomes" id="UP000507222"/>
    </source>
</evidence>
<gene>
    <name evidence="2" type="ORF">CURHAP_LOCUS13078</name>
    <name evidence="3" type="ORF">ORAREDHAP_LOCUS12998</name>
</gene>
<feature type="chain" id="PRO_5036388561" evidence="1">
    <location>
        <begin position="22"/>
        <end position="70"/>
    </location>
</feature>
<keyword evidence="1" id="KW-0732">Signal</keyword>
<evidence type="ECO:0000313" key="3">
    <source>
        <dbReference type="EMBL" id="CAB4299238.1"/>
    </source>
</evidence>
<dbReference type="EMBL" id="CAEKDK010000002">
    <property type="protein sequence ID" value="CAB4268776.1"/>
    <property type="molecule type" value="Genomic_DNA"/>
</dbReference>
<dbReference type="Proteomes" id="UP000507245">
    <property type="component" value="Unassembled WGS sequence"/>
</dbReference>
<feature type="signal peptide" evidence="1">
    <location>
        <begin position="1"/>
        <end position="21"/>
    </location>
</feature>
<evidence type="ECO:0000313" key="5">
    <source>
        <dbReference type="Proteomes" id="UP000507245"/>
    </source>
</evidence>
<dbReference type="Proteomes" id="UP000507222">
    <property type="component" value="Unassembled WGS sequence"/>
</dbReference>
<evidence type="ECO:0000313" key="2">
    <source>
        <dbReference type="EMBL" id="CAB4268776.1"/>
    </source>
</evidence>
<sequence length="70" mass="7592">MFKGLCALRPMCLGLLKITVGFEVCKDIAAGVWRAMRRSLQPGQLKITAGFGGGSWAYETWPGNLNMTGD</sequence>
<reference evidence="5" key="1">
    <citation type="journal article" date="2020" name="Genome Biol.">
        <title>Gamete binning: chromosome-level and haplotype-resolved genome assembly enabled by high-throughput single-cell sequencing of gamete genomes.</title>
        <authorList>
            <person name="Campoy J.A."/>
            <person name="Sun H."/>
            <person name="Goel M."/>
            <person name="Jiao W.-B."/>
            <person name="Folz-Donahue K."/>
            <person name="Wang N."/>
            <person name="Rubio M."/>
            <person name="Liu C."/>
            <person name="Kukat C."/>
            <person name="Ruiz D."/>
            <person name="Huettel B."/>
            <person name="Schneeberger K."/>
        </authorList>
    </citation>
    <scope>NUCLEOTIDE SEQUENCE [LARGE SCALE GENOMIC DNA]</scope>
    <source>
        <strain evidence="5">cv. Rojo Pasion</strain>
    </source>
</reference>
<proteinExistence type="predicted"/>
<reference evidence="2 4" key="2">
    <citation type="submission" date="2020-05" db="EMBL/GenBank/DDBJ databases">
        <authorList>
            <person name="Campoy J."/>
            <person name="Schneeberger K."/>
            <person name="Spophaly S."/>
        </authorList>
    </citation>
    <scope>NUCLEOTIDE SEQUENCE [LARGE SCALE GENOMIC DNA]</scope>
    <source>
        <strain evidence="2">PruArmRojPasFocal</strain>
    </source>
</reference>
<dbReference type="AlphaFoldDB" id="A0A6J5TXF7"/>
<keyword evidence="5" id="KW-1185">Reference proteome</keyword>
<organism evidence="2 4">
    <name type="scientific">Prunus armeniaca</name>
    <name type="common">Apricot</name>
    <name type="synonym">Armeniaca vulgaris</name>
    <dbReference type="NCBI Taxonomy" id="36596"/>
    <lineage>
        <taxon>Eukaryota</taxon>
        <taxon>Viridiplantae</taxon>
        <taxon>Streptophyta</taxon>
        <taxon>Embryophyta</taxon>
        <taxon>Tracheophyta</taxon>
        <taxon>Spermatophyta</taxon>
        <taxon>Magnoliopsida</taxon>
        <taxon>eudicotyledons</taxon>
        <taxon>Gunneridae</taxon>
        <taxon>Pentapetalae</taxon>
        <taxon>rosids</taxon>
        <taxon>fabids</taxon>
        <taxon>Rosales</taxon>
        <taxon>Rosaceae</taxon>
        <taxon>Amygdaloideae</taxon>
        <taxon>Amygdaleae</taxon>
        <taxon>Prunus</taxon>
    </lineage>
</organism>
<dbReference type="EMBL" id="CAEKKB010000002">
    <property type="protein sequence ID" value="CAB4299238.1"/>
    <property type="molecule type" value="Genomic_DNA"/>
</dbReference>
<protein>
    <submittedName>
        <fullName evidence="2">Uncharacterized protein</fullName>
    </submittedName>
</protein>
<accession>A0A6J5TXF7</accession>
<name>A0A6J5TXF7_PRUAR</name>
<evidence type="ECO:0000256" key="1">
    <source>
        <dbReference type="SAM" id="SignalP"/>
    </source>
</evidence>